<dbReference type="PANTHER" id="PTHR46461">
    <property type="entry name" value="KELCH DOMAIN-CONTAINING PROTEIN 3"/>
    <property type="match status" value="1"/>
</dbReference>
<dbReference type="Pfam" id="PF24681">
    <property type="entry name" value="Kelch_KLHDC2_KLHL20_DRC7"/>
    <property type="match status" value="1"/>
</dbReference>
<evidence type="ECO:0008006" key="3">
    <source>
        <dbReference type="Google" id="ProtNLM"/>
    </source>
</evidence>
<dbReference type="InterPro" id="IPR011043">
    <property type="entry name" value="Gal_Oxase/kelch_b-propeller"/>
</dbReference>
<dbReference type="SUPFAM" id="SSF50965">
    <property type="entry name" value="Galactose oxidase, central domain"/>
    <property type="match status" value="1"/>
</dbReference>
<dbReference type="Gene3D" id="2.120.10.80">
    <property type="entry name" value="Kelch-type beta propeller"/>
    <property type="match status" value="2"/>
</dbReference>
<gene>
    <name evidence="1" type="ORF">V5799_020181</name>
</gene>
<dbReference type="EMBL" id="JARKHS020010721">
    <property type="protein sequence ID" value="KAK8778487.1"/>
    <property type="molecule type" value="Genomic_DNA"/>
</dbReference>
<evidence type="ECO:0000313" key="2">
    <source>
        <dbReference type="Proteomes" id="UP001321473"/>
    </source>
</evidence>
<comment type="caution">
    <text evidence="1">The sequence shown here is derived from an EMBL/GenBank/DDBJ whole genome shotgun (WGS) entry which is preliminary data.</text>
</comment>
<dbReference type="Proteomes" id="UP001321473">
    <property type="component" value="Unassembled WGS sequence"/>
</dbReference>
<dbReference type="GO" id="GO:0003682">
    <property type="term" value="F:chromatin binding"/>
    <property type="evidence" value="ECO:0007669"/>
    <property type="project" value="InterPro"/>
</dbReference>
<evidence type="ECO:0000313" key="1">
    <source>
        <dbReference type="EMBL" id="KAK8778487.1"/>
    </source>
</evidence>
<dbReference type="AlphaFoldDB" id="A0AAQ4EUT5"/>
<dbReference type="PANTHER" id="PTHR46461:SF1">
    <property type="entry name" value="KELCH DOMAIN-CONTAINING PROTEIN 3"/>
    <property type="match status" value="1"/>
</dbReference>
<keyword evidence="2" id="KW-1185">Reference proteome</keyword>
<sequence>MVVCINGKVYSFTSCFEPRNFVDVFIFDPASYRWDMVRTQVPRGEQFNVSLDTVVAYGQCAYLWGNPLSWPFQSVIYRFDTNTMTCSRLVVTGEEPRTIIGNTACVVGHRMYVFSLLGNSRNLHFLDLDTLEWHLVRASGEAPALRSLKTVSTIGTRIYAFRGIPEDPSFAVYYFETTTSSWVRPQVQGVAPLRRLGHSAFVYNGELYIFGGYSNILQNCLADVHKYDTETSCWTEVKPCGLGPSARFWHGCSVMGERVFIIGGLGQGPKQDEVLVFERRRAQSDLHVLHLAPTLENLSVLAVIDAKLDLCEAPSFITEMVKAVTSRPS</sequence>
<name>A0AAQ4EUT5_AMBAM</name>
<proteinExistence type="predicted"/>
<protein>
    <recommendedName>
        <fullName evidence="3">Kelch repeat protein</fullName>
    </recommendedName>
</protein>
<reference evidence="1 2" key="1">
    <citation type="journal article" date="2023" name="Arcadia Sci">
        <title>De novo assembly of a long-read Amblyomma americanum tick genome.</title>
        <authorList>
            <person name="Chou S."/>
            <person name="Poskanzer K.E."/>
            <person name="Rollins M."/>
            <person name="Thuy-Boun P.S."/>
        </authorList>
    </citation>
    <scope>NUCLEOTIDE SEQUENCE [LARGE SCALE GENOMIC DNA]</scope>
    <source>
        <strain evidence="1">F_SG_1</strain>
        <tissue evidence="1">Salivary glands</tissue>
    </source>
</reference>
<dbReference type="InterPro" id="IPR015915">
    <property type="entry name" value="Kelch-typ_b-propeller"/>
</dbReference>
<dbReference type="GO" id="GO:0005737">
    <property type="term" value="C:cytoplasm"/>
    <property type="evidence" value="ECO:0007669"/>
    <property type="project" value="TreeGrafter"/>
</dbReference>
<dbReference type="InterPro" id="IPR052637">
    <property type="entry name" value="KLHDC3-like"/>
</dbReference>
<organism evidence="1 2">
    <name type="scientific">Amblyomma americanum</name>
    <name type="common">Lone star tick</name>
    <dbReference type="NCBI Taxonomy" id="6943"/>
    <lineage>
        <taxon>Eukaryota</taxon>
        <taxon>Metazoa</taxon>
        <taxon>Ecdysozoa</taxon>
        <taxon>Arthropoda</taxon>
        <taxon>Chelicerata</taxon>
        <taxon>Arachnida</taxon>
        <taxon>Acari</taxon>
        <taxon>Parasitiformes</taxon>
        <taxon>Ixodida</taxon>
        <taxon>Ixodoidea</taxon>
        <taxon>Ixodidae</taxon>
        <taxon>Amblyomminae</taxon>
        <taxon>Amblyomma</taxon>
    </lineage>
</organism>
<accession>A0AAQ4EUT5</accession>